<dbReference type="EMBL" id="CAEZYM010000001">
    <property type="protein sequence ID" value="CAB4716778.1"/>
    <property type="molecule type" value="Genomic_DNA"/>
</dbReference>
<evidence type="ECO:0000313" key="1">
    <source>
        <dbReference type="EMBL" id="CAB4335772.1"/>
    </source>
</evidence>
<evidence type="ECO:0000313" key="8">
    <source>
        <dbReference type="EMBL" id="CAB4968257.1"/>
    </source>
</evidence>
<dbReference type="EMBL" id="CAFBLD010000001">
    <property type="protein sequence ID" value="CAB4855305.1"/>
    <property type="molecule type" value="Genomic_DNA"/>
</dbReference>
<evidence type="ECO:0000313" key="6">
    <source>
        <dbReference type="EMBL" id="CAB4855305.1"/>
    </source>
</evidence>
<evidence type="ECO:0000313" key="5">
    <source>
        <dbReference type="EMBL" id="CAB4826331.1"/>
    </source>
</evidence>
<dbReference type="InterPro" id="IPR029044">
    <property type="entry name" value="Nucleotide-diphossugar_trans"/>
</dbReference>
<gene>
    <name evidence="2" type="ORF">UFOPK2510_00830</name>
    <name evidence="3" type="ORF">UFOPK2718_00182</name>
    <name evidence="4" type="ORF">UFOPK2936_00722</name>
    <name evidence="5" type="ORF">UFOPK3174_00570</name>
    <name evidence="6" type="ORF">UFOPK3328_00053</name>
    <name evidence="7" type="ORF">UFOPK3779_00053</name>
    <name evidence="8" type="ORF">UFOPK3913_00079</name>
    <name evidence="1" type="ORF">UFOPK4107_00586</name>
    <name evidence="9" type="ORF">UFOPK4403_00774</name>
</gene>
<proteinExistence type="predicted"/>
<dbReference type="EMBL" id="CAEZZW010000003">
    <property type="protein sequence ID" value="CAB4778671.1"/>
    <property type="molecule type" value="Genomic_DNA"/>
</dbReference>
<evidence type="ECO:0000313" key="9">
    <source>
        <dbReference type="EMBL" id="CAB5072388.1"/>
    </source>
</evidence>
<name>A0A6J7V6E9_9ZZZZ</name>
<dbReference type="EMBL" id="CAFABH010000007">
    <property type="protein sequence ID" value="CAB4826331.1"/>
    <property type="molecule type" value="Genomic_DNA"/>
</dbReference>
<dbReference type="SUPFAM" id="SSF56112">
    <property type="entry name" value="Protein kinase-like (PK-like)"/>
    <property type="match status" value="1"/>
</dbReference>
<dbReference type="EMBL" id="CAFBQX010000003">
    <property type="protein sequence ID" value="CAB5072388.1"/>
    <property type="molecule type" value="Genomic_DNA"/>
</dbReference>
<evidence type="ECO:0000313" key="7">
    <source>
        <dbReference type="EMBL" id="CAB4933972.1"/>
    </source>
</evidence>
<dbReference type="Gene3D" id="3.90.550.10">
    <property type="entry name" value="Spore Coat Polysaccharide Biosynthesis Protein SpsA, Chain A"/>
    <property type="match status" value="1"/>
</dbReference>
<dbReference type="EMBL" id="CAESAE010000003">
    <property type="protein sequence ID" value="CAB4335772.1"/>
    <property type="molecule type" value="Genomic_DNA"/>
</dbReference>
<dbReference type="SUPFAM" id="SSF53448">
    <property type="entry name" value="Nucleotide-diphospho-sugar transferases"/>
    <property type="match status" value="1"/>
</dbReference>
<dbReference type="AlphaFoldDB" id="A0A6J7V6E9"/>
<dbReference type="EMBL" id="CAEZXO010000004">
    <property type="protein sequence ID" value="CAB4693139.1"/>
    <property type="molecule type" value="Genomic_DNA"/>
</dbReference>
<protein>
    <submittedName>
        <fullName evidence="9">Unannotated protein</fullName>
    </submittedName>
</protein>
<evidence type="ECO:0000313" key="4">
    <source>
        <dbReference type="EMBL" id="CAB4778671.1"/>
    </source>
</evidence>
<reference evidence="9" key="1">
    <citation type="submission" date="2020-05" db="EMBL/GenBank/DDBJ databases">
        <authorList>
            <person name="Chiriac C."/>
            <person name="Salcher M."/>
            <person name="Ghai R."/>
            <person name="Kavagutti S V."/>
        </authorList>
    </citation>
    <scope>NUCLEOTIDE SEQUENCE</scope>
</reference>
<dbReference type="InterPro" id="IPR011009">
    <property type="entry name" value="Kinase-like_dom_sf"/>
</dbReference>
<evidence type="ECO:0000313" key="3">
    <source>
        <dbReference type="EMBL" id="CAB4716778.1"/>
    </source>
</evidence>
<dbReference type="EMBL" id="CAFBOC010000001">
    <property type="protein sequence ID" value="CAB4968257.1"/>
    <property type="molecule type" value="Genomic_DNA"/>
</dbReference>
<accession>A0A6J7V6E9</accession>
<dbReference type="EMBL" id="CAFBNH010000001">
    <property type="protein sequence ID" value="CAB4933972.1"/>
    <property type="molecule type" value="Genomic_DNA"/>
</dbReference>
<sequence>MISRSRVFIPAAGLGSRIDGGGSLLPKPLRSIGSKPLLTRVMDLYPNGTSFVIGLGFKASWVKQVAMITAKANNQEVDFFETDSWEVPGKGLTDTVLGAQHFLQERFIFHAVDTLVSPKTLASLFLSEQDTIVVGQPTTNGSYRALSNGQWKKVSFEPSSRQLAYTGVALIQDYETFWKKLSERKRLEENEGEVLGIDPETCLSFEIQGGEWVDCGNLAGLAAAQANNVREDIVLERNNEAIWHIGSEMIKFHVDEIFIRNRALRATQLRPFVPEIHVRGPNTYSYPRENGITLSAGEIGAFHQFLKFLEDFWDLTPSLTKANSVVNVDSRYLDFYQKKTYVRVKEFLEKYPAYDVTSINDRTTSRILELLKTVNWDHLARVKLTRAHGDLHPDNILIVNSSLGFTLLDWRQDIAGSSGKEGDIYYDLAKIKHGLIVDHGLVAKGKFTVAIESKKAKYEMQQTSKKKQWQSELEDFISRSELDSQKVDLITSLIFLNIACLHHSPYDEFLFVLGHDLLQKSLKNL</sequence>
<evidence type="ECO:0000313" key="2">
    <source>
        <dbReference type="EMBL" id="CAB4693139.1"/>
    </source>
</evidence>
<organism evidence="9">
    <name type="scientific">freshwater metagenome</name>
    <dbReference type="NCBI Taxonomy" id="449393"/>
    <lineage>
        <taxon>unclassified sequences</taxon>
        <taxon>metagenomes</taxon>
        <taxon>ecological metagenomes</taxon>
    </lineage>
</organism>